<sequence>MFKKLRPFEESERGSVTVLFGLSLPALLGFCALGTEVAYWQYNERTLQNAADAAAYSAAAQMAQGRDEDEIRAAAESAAVESGFDPAASDTPYISTPPAAGAFAGDDSAVEVEIVTHLPRMFTQVFFHEETITLRARSVARTAGQRPACVLALDPSASSAMTFQGSSDVVVAGCDLAANSISSNAMDFSGATNVVADCASAVGGITGEHNSLTLTDCARAYEGARLTPDPFRKRIMPQPNGCDSALESGFKGSGTLSPGTVCGDVTIHGDLTLEPGTYIFNGADVRVNAGTRLRGEGVTLVFLNGAEIDMNGGADVKITAPTDPADEMFGIVMFGDRDASGAEHVLNGNSATSFTGALYFPASRVEFEGTNVASPGACTLLIANTVKFTGNSYFGSDCTGLGLEAPETSQVVLIVE</sequence>
<gene>
    <name evidence="2" type="ORF">GGQ59_002669</name>
</gene>
<evidence type="ECO:0000259" key="1">
    <source>
        <dbReference type="Pfam" id="PF13400"/>
    </source>
</evidence>
<evidence type="ECO:0000313" key="2">
    <source>
        <dbReference type="EMBL" id="MBB4660125.1"/>
    </source>
</evidence>
<keyword evidence="3" id="KW-1185">Reference proteome</keyword>
<dbReference type="InterPro" id="IPR028087">
    <property type="entry name" value="Tad_N"/>
</dbReference>
<dbReference type="EMBL" id="JACHOB010000006">
    <property type="protein sequence ID" value="MBB4660125.1"/>
    <property type="molecule type" value="Genomic_DNA"/>
</dbReference>
<proteinExistence type="predicted"/>
<protein>
    <recommendedName>
        <fullName evidence="1">Putative Flp pilus-assembly TadG-like N-terminal domain-containing protein</fullName>
    </recommendedName>
</protein>
<dbReference type="Proteomes" id="UP000563524">
    <property type="component" value="Unassembled WGS sequence"/>
</dbReference>
<accession>A0A840I726</accession>
<evidence type="ECO:0000313" key="3">
    <source>
        <dbReference type="Proteomes" id="UP000563524"/>
    </source>
</evidence>
<comment type="caution">
    <text evidence="2">The sequence shown here is derived from an EMBL/GenBank/DDBJ whole genome shotgun (WGS) entry which is preliminary data.</text>
</comment>
<dbReference type="Pfam" id="PF13400">
    <property type="entry name" value="Tad"/>
    <property type="match status" value="1"/>
</dbReference>
<organism evidence="2 3">
    <name type="scientific">Parvularcula dongshanensis</name>
    <dbReference type="NCBI Taxonomy" id="1173995"/>
    <lineage>
        <taxon>Bacteria</taxon>
        <taxon>Pseudomonadati</taxon>
        <taxon>Pseudomonadota</taxon>
        <taxon>Alphaproteobacteria</taxon>
        <taxon>Parvularculales</taxon>
        <taxon>Parvularculaceae</taxon>
        <taxon>Parvularcula</taxon>
    </lineage>
</organism>
<feature type="domain" description="Putative Flp pilus-assembly TadG-like N-terminal" evidence="1">
    <location>
        <begin position="14"/>
        <end position="61"/>
    </location>
</feature>
<dbReference type="AlphaFoldDB" id="A0A840I726"/>
<reference evidence="2 3" key="1">
    <citation type="submission" date="2020-08" db="EMBL/GenBank/DDBJ databases">
        <title>Genomic Encyclopedia of Type Strains, Phase IV (KMG-IV): sequencing the most valuable type-strain genomes for metagenomic binning, comparative biology and taxonomic classification.</title>
        <authorList>
            <person name="Goeker M."/>
        </authorList>
    </citation>
    <scope>NUCLEOTIDE SEQUENCE [LARGE SCALE GENOMIC DNA]</scope>
    <source>
        <strain evidence="2 3">DSM 102850</strain>
    </source>
</reference>
<dbReference type="RefSeq" id="WP_183819393.1">
    <property type="nucleotide sequence ID" value="NZ_JACHOB010000006.1"/>
</dbReference>
<name>A0A840I726_9PROT</name>